<accession>A0A497EVI0</accession>
<proteinExistence type="predicted"/>
<evidence type="ECO:0000313" key="1">
    <source>
        <dbReference type="EMBL" id="RLE51042.1"/>
    </source>
</evidence>
<evidence type="ECO:0000313" key="2">
    <source>
        <dbReference type="Proteomes" id="UP000268446"/>
    </source>
</evidence>
<organism evidence="1 2">
    <name type="scientific">Thermoproteota archaeon</name>
    <dbReference type="NCBI Taxonomy" id="2056631"/>
    <lineage>
        <taxon>Archaea</taxon>
        <taxon>Thermoproteota</taxon>
    </lineage>
</organism>
<name>A0A497EVI0_9CREN</name>
<dbReference type="EMBL" id="QMQZ01000083">
    <property type="protein sequence ID" value="RLE51042.1"/>
    <property type="molecule type" value="Genomic_DNA"/>
</dbReference>
<comment type="caution">
    <text evidence="1">The sequence shown here is derived from an EMBL/GenBank/DDBJ whole genome shotgun (WGS) entry which is preliminary data.</text>
</comment>
<protein>
    <submittedName>
        <fullName evidence="1">Uncharacterized protein</fullName>
    </submittedName>
</protein>
<dbReference type="AlphaFoldDB" id="A0A497EVI0"/>
<dbReference type="Proteomes" id="UP000268446">
    <property type="component" value="Unassembled WGS sequence"/>
</dbReference>
<reference evidence="1 2" key="1">
    <citation type="submission" date="2018-06" db="EMBL/GenBank/DDBJ databases">
        <title>Extensive metabolic versatility and redundancy in microbially diverse, dynamic hydrothermal sediments.</title>
        <authorList>
            <person name="Dombrowski N."/>
            <person name="Teske A."/>
            <person name="Baker B.J."/>
        </authorList>
    </citation>
    <scope>NUCLEOTIDE SEQUENCE [LARGE SCALE GENOMIC DNA]</scope>
    <source>
        <strain evidence="1">B29_G17</strain>
    </source>
</reference>
<gene>
    <name evidence="1" type="ORF">DRJ20_02700</name>
</gene>
<sequence>MVKDEKLKRIEDEAEELLQHFVRDLSGLPKCVETYYDSAFPNMVRKEGSPRRSRVFRRYFLSNAPRVDREGHILTESASWSRAG</sequence>